<dbReference type="AlphaFoldDB" id="A0A8X6P082"/>
<dbReference type="EMBL" id="BMAW01063481">
    <property type="protein sequence ID" value="GFT40511.1"/>
    <property type="molecule type" value="Genomic_DNA"/>
</dbReference>
<gene>
    <name evidence="2" type="ORF">NPIL_215211</name>
</gene>
<reference evidence="2" key="1">
    <citation type="submission" date="2020-08" db="EMBL/GenBank/DDBJ databases">
        <title>Multicomponent nature underlies the extraordinary mechanical properties of spider dragline silk.</title>
        <authorList>
            <person name="Kono N."/>
            <person name="Nakamura H."/>
            <person name="Mori M."/>
            <person name="Yoshida Y."/>
            <person name="Ohtoshi R."/>
            <person name="Malay A.D."/>
            <person name="Moran D.A.P."/>
            <person name="Tomita M."/>
            <person name="Numata K."/>
            <person name="Arakawa K."/>
        </authorList>
    </citation>
    <scope>NUCLEOTIDE SEQUENCE</scope>
</reference>
<name>A0A8X6P082_NEPPI</name>
<organism evidence="2 3">
    <name type="scientific">Nephila pilipes</name>
    <name type="common">Giant wood spider</name>
    <name type="synonym">Nephila maculata</name>
    <dbReference type="NCBI Taxonomy" id="299642"/>
    <lineage>
        <taxon>Eukaryota</taxon>
        <taxon>Metazoa</taxon>
        <taxon>Ecdysozoa</taxon>
        <taxon>Arthropoda</taxon>
        <taxon>Chelicerata</taxon>
        <taxon>Arachnida</taxon>
        <taxon>Araneae</taxon>
        <taxon>Araneomorphae</taxon>
        <taxon>Entelegynae</taxon>
        <taxon>Araneoidea</taxon>
        <taxon>Nephilidae</taxon>
        <taxon>Nephila</taxon>
    </lineage>
</organism>
<sequence length="138" mass="15210">MLWGCKTCMTRMLTSAAVQQKLSAGSSRLLISRAQTNIYSKGMQSPFESKNVCQLCTAPKQNRPKSKRRSPRNVPISAANTSDNSRTHLKGKQKILKGIVFNETCLAKNWGFRFQKGAGKRSNWGSRVSAGTCLVTAQ</sequence>
<keyword evidence="3" id="KW-1185">Reference proteome</keyword>
<comment type="caution">
    <text evidence="2">The sequence shown here is derived from an EMBL/GenBank/DDBJ whole genome shotgun (WGS) entry which is preliminary data.</text>
</comment>
<dbReference type="Proteomes" id="UP000887013">
    <property type="component" value="Unassembled WGS sequence"/>
</dbReference>
<evidence type="ECO:0000313" key="2">
    <source>
        <dbReference type="EMBL" id="GFT40511.1"/>
    </source>
</evidence>
<feature type="compositionally biased region" description="Basic residues" evidence="1">
    <location>
        <begin position="62"/>
        <end position="71"/>
    </location>
</feature>
<proteinExistence type="predicted"/>
<accession>A0A8X6P082</accession>
<evidence type="ECO:0000256" key="1">
    <source>
        <dbReference type="SAM" id="MobiDB-lite"/>
    </source>
</evidence>
<feature type="region of interest" description="Disordered" evidence="1">
    <location>
        <begin position="58"/>
        <end position="89"/>
    </location>
</feature>
<evidence type="ECO:0000313" key="3">
    <source>
        <dbReference type="Proteomes" id="UP000887013"/>
    </source>
</evidence>
<protein>
    <submittedName>
        <fullName evidence="2">Uncharacterized protein</fullName>
    </submittedName>
</protein>